<protein>
    <recommendedName>
        <fullName evidence="4">Vesicle-fusing ATPase</fullName>
        <ecNumber evidence="4">3.6.4.6</ecNumber>
    </recommendedName>
</protein>
<dbReference type="InterPro" id="IPR003593">
    <property type="entry name" value="AAA+_ATPase"/>
</dbReference>
<dbReference type="GO" id="GO:0046872">
    <property type="term" value="F:metal ion binding"/>
    <property type="evidence" value="ECO:0007669"/>
    <property type="project" value="UniProtKB-UniRule"/>
</dbReference>
<dbReference type="PANTHER" id="PTHR23078:SF3">
    <property type="entry name" value="VESICLE-FUSING ATPASE"/>
    <property type="match status" value="1"/>
</dbReference>
<comment type="similarity">
    <text evidence="1 4">Belongs to the AAA ATPase family.</text>
</comment>
<dbReference type="PANTHER" id="PTHR23078">
    <property type="entry name" value="VESICULAR-FUSION PROTEIN NSF"/>
    <property type="match status" value="1"/>
</dbReference>
<evidence type="ECO:0000256" key="2">
    <source>
        <dbReference type="ARBA" id="ARBA00022741"/>
    </source>
</evidence>
<dbReference type="GO" id="GO:0016887">
    <property type="term" value="F:ATP hydrolysis activity"/>
    <property type="evidence" value="ECO:0007669"/>
    <property type="project" value="InterPro"/>
</dbReference>
<accession>A0AAE0GHH8</accession>
<dbReference type="FunFam" id="1.10.8.60:FF:000115">
    <property type="entry name" value="N-ethylmaleimide-sensitive fusion protein, putative"/>
    <property type="match status" value="1"/>
</dbReference>
<evidence type="ECO:0000259" key="6">
    <source>
        <dbReference type="SMART" id="SM00382"/>
    </source>
</evidence>
<dbReference type="InterPro" id="IPR039812">
    <property type="entry name" value="Vesicle-fus_ATPase"/>
</dbReference>
<keyword evidence="4" id="KW-0813">Transport</keyword>
<proteinExistence type="inferred from homology"/>
<keyword evidence="4" id="KW-0479">Metal-binding</keyword>
<feature type="compositionally biased region" description="Basic and acidic residues" evidence="5">
    <location>
        <begin position="60"/>
        <end position="72"/>
    </location>
</feature>
<comment type="caution">
    <text evidence="7">The sequence shown here is derived from an EMBL/GenBank/DDBJ whole genome shotgun (WGS) entry which is preliminary data.</text>
</comment>
<gene>
    <name evidence="7" type="ORF">CYMTET_13937</name>
</gene>
<dbReference type="InterPro" id="IPR041569">
    <property type="entry name" value="AAA_lid_3"/>
</dbReference>
<dbReference type="Proteomes" id="UP001190700">
    <property type="component" value="Unassembled WGS sequence"/>
</dbReference>
<dbReference type="GO" id="GO:0005524">
    <property type="term" value="F:ATP binding"/>
    <property type="evidence" value="ECO:0007669"/>
    <property type="project" value="UniProtKB-UniRule"/>
</dbReference>
<sequence>MMARRFISNIGPSLLNIEAASAKIALNELLRSYSSTAAPKPDLSTLGSYSSEVSQPKWKRAAEEAEKAKDSEETAGTQAKSKHMQGSWKDANKILGSSSHRVAGEPPPKPQPRKNAARPATQSPGSALPEVTKTGDVRLREGLLEGVNWAELGVGGAAQELATIFRRVFASRAAPPEVVKRLGVRHVKGLLLHGPPGTGKTLIARQLAKALRSAPPKIVNGPEIFQRFVGQSEENVRDLFVGAENDQLKYGVKSPLHVIIFDEIDAVMKARSGGGSNTIVHDNVVNQLLVKLDGVQKLNNILVVGITNRPDLLDPALLRPGRLEVQVEIGLPDANAREEILQILCTTMQSEAVLSEDVRFAELAGLTKNFSGAELEGLVNSAASYALERYTKAAMSGGAGLNEEVLGKMMVSMEDFVKGVDEVQPALGTRMQRLDAMMPGGMVHRGEEFMRLQEACMQLVQCATSSADTPTHGRVTSALVTGSPGVGKTALVAWLGKQSSLPFVHVITPDGLQGKTDEEVARALKSAFDDAYNTPAAMLVIDDVERILGHSERHGVQNVRAGLTLMSLLKSTPPHGRQLVVLATSSLSSSELHHVIGPNAFHQIFHVPTLEIEEASEVMQTAGGLNAPAAQRVVSVMEAALGKSGVPIKHLLALGRMPIWQTTTGTEMSREISEVQVEQCLNRMRLAGFFGNR</sequence>
<dbReference type="GO" id="GO:0005795">
    <property type="term" value="C:Golgi stack"/>
    <property type="evidence" value="ECO:0007669"/>
    <property type="project" value="TreeGrafter"/>
</dbReference>
<dbReference type="SMART" id="SM00382">
    <property type="entry name" value="AAA"/>
    <property type="match status" value="2"/>
</dbReference>
<comment type="function">
    <text evidence="4">Required for vesicle-mediated transport. Catalyzes the fusion of transport vesicles within the Golgi cisternae. Is also required for transport from the endoplasmic reticulum to the Golgi stack. Seems to function as a fusion protein required for the delivery of cargo proteins to all compartments of the Golgi stack independent of vesicle origin.</text>
</comment>
<comment type="cofactor">
    <cofactor evidence="4">
        <name>Mg(2+)</name>
        <dbReference type="ChEBI" id="CHEBI:18420"/>
    </cofactor>
    <text evidence="4">Binds 1 Mg(2+) ion per subunit.</text>
</comment>
<keyword evidence="3 4" id="KW-0067">ATP-binding</keyword>
<dbReference type="InterPro" id="IPR003959">
    <property type="entry name" value="ATPase_AAA_core"/>
</dbReference>
<dbReference type="Gene3D" id="3.40.50.300">
    <property type="entry name" value="P-loop containing nucleotide triphosphate hydrolases"/>
    <property type="match status" value="2"/>
</dbReference>
<keyword evidence="4" id="KW-0378">Hydrolase</keyword>
<evidence type="ECO:0000313" key="8">
    <source>
        <dbReference type="Proteomes" id="UP001190700"/>
    </source>
</evidence>
<feature type="domain" description="AAA+ ATPase" evidence="6">
    <location>
        <begin position="186"/>
        <end position="333"/>
    </location>
</feature>
<dbReference type="SUPFAM" id="SSF52540">
    <property type="entry name" value="P-loop containing nucleoside triphosphate hydrolases"/>
    <property type="match status" value="2"/>
</dbReference>
<evidence type="ECO:0000256" key="3">
    <source>
        <dbReference type="ARBA" id="ARBA00022840"/>
    </source>
</evidence>
<comment type="subcellular location">
    <subcellularLocation>
        <location evidence="4">Cytoplasm</location>
    </subcellularLocation>
</comment>
<dbReference type="GO" id="GO:0043001">
    <property type="term" value="P:Golgi to plasma membrane protein transport"/>
    <property type="evidence" value="ECO:0007669"/>
    <property type="project" value="TreeGrafter"/>
</dbReference>
<evidence type="ECO:0000313" key="7">
    <source>
        <dbReference type="EMBL" id="KAK3278097.1"/>
    </source>
</evidence>
<comment type="catalytic activity">
    <reaction evidence="4">
        <text>ATP + H2O = ADP + phosphate + H(+)</text>
        <dbReference type="Rhea" id="RHEA:13065"/>
        <dbReference type="ChEBI" id="CHEBI:15377"/>
        <dbReference type="ChEBI" id="CHEBI:15378"/>
        <dbReference type="ChEBI" id="CHEBI:30616"/>
        <dbReference type="ChEBI" id="CHEBI:43474"/>
        <dbReference type="ChEBI" id="CHEBI:456216"/>
        <dbReference type="EC" id="3.6.4.6"/>
    </reaction>
</comment>
<keyword evidence="2 4" id="KW-0547">Nucleotide-binding</keyword>
<evidence type="ECO:0000256" key="1">
    <source>
        <dbReference type="ARBA" id="ARBA00006914"/>
    </source>
</evidence>
<dbReference type="EMBL" id="LGRX02005621">
    <property type="protein sequence ID" value="KAK3278097.1"/>
    <property type="molecule type" value="Genomic_DNA"/>
</dbReference>
<dbReference type="Pfam" id="PF00004">
    <property type="entry name" value="AAA"/>
    <property type="match status" value="2"/>
</dbReference>
<feature type="region of interest" description="Disordered" evidence="5">
    <location>
        <begin position="37"/>
        <end position="132"/>
    </location>
</feature>
<dbReference type="GO" id="GO:0035494">
    <property type="term" value="P:SNARE complex disassembly"/>
    <property type="evidence" value="ECO:0007669"/>
    <property type="project" value="InterPro"/>
</dbReference>
<dbReference type="AlphaFoldDB" id="A0AAE0GHH8"/>
<reference evidence="7 8" key="1">
    <citation type="journal article" date="2015" name="Genome Biol. Evol.">
        <title>Comparative Genomics of a Bacterivorous Green Alga Reveals Evolutionary Causalities and Consequences of Phago-Mixotrophic Mode of Nutrition.</title>
        <authorList>
            <person name="Burns J.A."/>
            <person name="Paasch A."/>
            <person name="Narechania A."/>
            <person name="Kim E."/>
        </authorList>
    </citation>
    <scope>NUCLEOTIDE SEQUENCE [LARGE SCALE GENOMIC DNA]</scope>
    <source>
        <strain evidence="7 8">PLY_AMNH</strain>
    </source>
</reference>
<keyword evidence="4" id="KW-0931">ER-Golgi transport</keyword>
<keyword evidence="4" id="KW-0963">Cytoplasm</keyword>
<keyword evidence="4" id="KW-0653">Protein transport</keyword>
<feature type="compositionally biased region" description="Polar residues" evidence="5">
    <location>
        <begin position="45"/>
        <end position="54"/>
    </location>
</feature>
<dbReference type="Pfam" id="PF17862">
    <property type="entry name" value="AAA_lid_3"/>
    <property type="match status" value="1"/>
</dbReference>
<evidence type="ECO:0000256" key="5">
    <source>
        <dbReference type="SAM" id="MobiDB-lite"/>
    </source>
</evidence>
<dbReference type="Gene3D" id="1.10.8.60">
    <property type="match status" value="1"/>
</dbReference>
<keyword evidence="8" id="KW-1185">Reference proteome</keyword>
<feature type="domain" description="AAA+ ATPase" evidence="6">
    <location>
        <begin position="474"/>
        <end position="611"/>
    </location>
</feature>
<dbReference type="FunFam" id="3.40.50.300:FF:000154">
    <property type="entry name" value="Vesicle-fusing ATPase 1"/>
    <property type="match status" value="1"/>
</dbReference>
<organism evidence="7 8">
    <name type="scientific">Cymbomonas tetramitiformis</name>
    <dbReference type="NCBI Taxonomy" id="36881"/>
    <lineage>
        <taxon>Eukaryota</taxon>
        <taxon>Viridiplantae</taxon>
        <taxon>Chlorophyta</taxon>
        <taxon>Pyramimonadophyceae</taxon>
        <taxon>Pyramimonadales</taxon>
        <taxon>Pyramimonadaceae</taxon>
        <taxon>Cymbomonas</taxon>
    </lineage>
</organism>
<name>A0AAE0GHH8_9CHLO</name>
<keyword evidence="4" id="KW-0460">Magnesium</keyword>
<dbReference type="FunFam" id="3.40.50.300:FF:000166">
    <property type="entry name" value="vesicle-fusing ATPase isoform X1"/>
    <property type="match status" value="1"/>
</dbReference>
<dbReference type="EC" id="3.6.4.6" evidence="4"/>
<evidence type="ECO:0000256" key="4">
    <source>
        <dbReference type="RuleBase" id="RU367045"/>
    </source>
</evidence>
<dbReference type="GO" id="GO:0006891">
    <property type="term" value="P:intra-Golgi vesicle-mediated transport"/>
    <property type="evidence" value="ECO:0007669"/>
    <property type="project" value="TreeGrafter"/>
</dbReference>
<dbReference type="InterPro" id="IPR027417">
    <property type="entry name" value="P-loop_NTPase"/>
</dbReference>